<gene>
    <name evidence="1" type="ORF">PPRIM_AZ9-3.1.T0600189</name>
</gene>
<reference evidence="1" key="1">
    <citation type="submission" date="2021-01" db="EMBL/GenBank/DDBJ databases">
        <authorList>
            <consortium name="Genoscope - CEA"/>
            <person name="William W."/>
        </authorList>
    </citation>
    <scope>NUCLEOTIDE SEQUENCE</scope>
</reference>
<keyword evidence="2" id="KW-1185">Reference proteome</keyword>
<dbReference type="AlphaFoldDB" id="A0A8S1MPG6"/>
<accession>A0A8S1MPG6</accession>
<evidence type="ECO:0000313" key="2">
    <source>
        <dbReference type="Proteomes" id="UP000688137"/>
    </source>
</evidence>
<sequence length="91" mass="11069">MSEGLKICQNVLLNKKMINFNIVFVLFQSHQIQQFLYYLKIMDIEVEENHQLMRTICCPSLRPLNKYIKKFLQLHSKISRKKIYNFFNLEK</sequence>
<dbReference type="Proteomes" id="UP000688137">
    <property type="component" value="Unassembled WGS sequence"/>
</dbReference>
<dbReference type="EMBL" id="CAJJDM010000061">
    <property type="protein sequence ID" value="CAD8078665.1"/>
    <property type="molecule type" value="Genomic_DNA"/>
</dbReference>
<evidence type="ECO:0000313" key="1">
    <source>
        <dbReference type="EMBL" id="CAD8078665.1"/>
    </source>
</evidence>
<proteinExistence type="predicted"/>
<protein>
    <submittedName>
        <fullName evidence="1">Uncharacterized protein</fullName>
    </submittedName>
</protein>
<comment type="caution">
    <text evidence="1">The sequence shown here is derived from an EMBL/GenBank/DDBJ whole genome shotgun (WGS) entry which is preliminary data.</text>
</comment>
<organism evidence="1 2">
    <name type="scientific">Paramecium primaurelia</name>
    <dbReference type="NCBI Taxonomy" id="5886"/>
    <lineage>
        <taxon>Eukaryota</taxon>
        <taxon>Sar</taxon>
        <taxon>Alveolata</taxon>
        <taxon>Ciliophora</taxon>
        <taxon>Intramacronucleata</taxon>
        <taxon>Oligohymenophorea</taxon>
        <taxon>Peniculida</taxon>
        <taxon>Parameciidae</taxon>
        <taxon>Paramecium</taxon>
    </lineage>
</organism>
<name>A0A8S1MPG6_PARPR</name>